<evidence type="ECO:0000256" key="6">
    <source>
        <dbReference type="SAM" id="SignalP"/>
    </source>
</evidence>
<evidence type="ECO:0000256" key="1">
    <source>
        <dbReference type="ARBA" id="ARBA00022729"/>
    </source>
</evidence>
<name>A0A315WCQ8_GAMAF</name>
<evidence type="ECO:0000259" key="7">
    <source>
        <dbReference type="PROSITE" id="PS50835"/>
    </source>
</evidence>
<dbReference type="SUPFAM" id="SSF48726">
    <property type="entry name" value="Immunoglobulin"/>
    <property type="match status" value="3"/>
</dbReference>
<dbReference type="AlphaFoldDB" id="A0A315WCQ8"/>
<dbReference type="PANTHER" id="PTHR11481:SF125">
    <property type="entry name" value="PLATELET ENDOTHELIAL CELL ADHESION MOLECULE-LIKE ISOFORM X1"/>
    <property type="match status" value="1"/>
</dbReference>
<evidence type="ECO:0000313" key="9">
    <source>
        <dbReference type="Proteomes" id="UP000250572"/>
    </source>
</evidence>
<dbReference type="InterPro" id="IPR003599">
    <property type="entry name" value="Ig_sub"/>
</dbReference>
<dbReference type="GO" id="GO:0006955">
    <property type="term" value="P:immune response"/>
    <property type="evidence" value="ECO:0007669"/>
    <property type="project" value="TreeGrafter"/>
</dbReference>
<feature type="domain" description="Ig-like" evidence="7">
    <location>
        <begin position="18"/>
        <end position="116"/>
    </location>
</feature>
<feature type="compositionally biased region" description="Basic and acidic residues" evidence="4">
    <location>
        <begin position="656"/>
        <end position="674"/>
    </location>
</feature>
<dbReference type="EMBL" id="NHOQ01000074">
    <property type="protein sequence ID" value="PWA33276.1"/>
    <property type="molecule type" value="Genomic_DNA"/>
</dbReference>
<evidence type="ECO:0000256" key="3">
    <source>
        <dbReference type="ARBA" id="ARBA00023180"/>
    </source>
</evidence>
<sequence>HSSFLFLTVYLYCFFILPLCTSTGSTAYIIDTVGLSILPKDNVQSGTKVMIRCDARVSSSNISHLEYLFKFKRDDVEIHTANTTKDSTYYEINPARAVDSGNYQCQVSVKNKRKLSNTKALDVKGLQTPILHLNNSAPYESEEFKVTCSAPDEKGGLTFNFYKTFGDGQPQRIKKQQTTNNVLETTLTLSHIGDCFLSCDYEISLVSGPTSSNISNEIQVKVKELSIIPDMTILPNDIYEPDIVEVTCKVQIHLADIEIFLVKDRTVLSRTTEVFSKPQMYLEPVDLFEGESFRLNCSVKVFFPEMIGKTLKYHLYKDGTELISSATYAAVAHPNSNGNYSCKVEGTRISTPLHKESEAVIVKAKVPVSDPVLSVVGGKILLGKEFQLICHSHTGSLPIKYTLFTHNGRKMSREVSRSEDRATFDIPPIYKISDLKTFLCHASNNPRTPSKKALGQLLLKSTNIIEPISKPELTIHPSQDITEGQSIKLVCSVQTGSRPINFTWYHQESNGALASLSTNKLEEYHSISSANKKHSGKYYCTSTNPANESKWSESVTIEVKMAGWKKALIIVFCFILLLILFLVIALKTRLFHFKRQRAANLSVKSVSTKVERLSLTQAEVIDSNATPTMMGKSVWSDQVSGSGGYESDDQNSSMLPEKKAEPEYTEVQIKDADPTRAPAKRGTDNIYSEVRNSQQGVPEVPDGKPVEYAQLNHDGNHQPDNSQVSDQTLKRENITDSENNTDVHTGDLEEGTCDPAPDC</sequence>
<feature type="compositionally biased region" description="Polar residues" evidence="4">
    <location>
        <begin position="718"/>
        <end position="727"/>
    </location>
</feature>
<dbReference type="STRING" id="33528.ENSGAFP00000008953"/>
<protein>
    <recommendedName>
        <fullName evidence="7">Ig-like domain-containing protein</fullName>
    </recommendedName>
</protein>
<reference evidence="8 9" key="1">
    <citation type="journal article" date="2018" name="G3 (Bethesda)">
        <title>A High-Quality Reference Genome for the Invasive Mosquitofish Gambusia affinis Using a Chicago Library.</title>
        <authorList>
            <person name="Hoffberg S.L."/>
            <person name="Troendle N.J."/>
            <person name="Glenn T.C."/>
            <person name="Mahmud O."/>
            <person name="Louha S."/>
            <person name="Chalopin D."/>
            <person name="Bennetzen J.L."/>
            <person name="Mauricio R."/>
        </authorList>
    </citation>
    <scope>NUCLEOTIDE SEQUENCE [LARGE SCALE GENOMIC DNA]</scope>
    <source>
        <strain evidence="8">NE01/NJP1002.9</strain>
        <tissue evidence="8">Muscle</tissue>
    </source>
</reference>
<feature type="domain" description="Ig-like" evidence="7">
    <location>
        <begin position="471"/>
        <end position="558"/>
    </location>
</feature>
<accession>A0A315WCQ8</accession>
<feature type="transmembrane region" description="Helical" evidence="5">
    <location>
        <begin position="567"/>
        <end position="586"/>
    </location>
</feature>
<dbReference type="GO" id="GO:0007166">
    <property type="term" value="P:cell surface receptor signaling pathway"/>
    <property type="evidence" value="ECO:0007669"/>
    <property type="project" value="TreeGrafter"/>
</dbReference>
<feature type="chain" id="PRO_5016380565" description="Ig-like domain-containing protein" evidence="6">
    <location>
        <begin position="28"/>
        <end position="759"/>
    </location>
</feature>
<dbReference type="Gene3D" id="2.60.40.10">
    <property type="entry name" value="Immunoglobulins"/>
    <property type="match status" value="3"/>
</dbReference>
<dbReference type="GO" id="GO:0009897">
    <property type="term" value="C:external side of plasma membrane"/>
    <property type="evidence" value="ECO:0007669"/>
    <property type="project" value="TreeGrafter"/>
</dbReference>
<dbReference type="InterPro" id="IPR050488">
    <property type="entry name" value="Ig_Fc_receptor"/>
</dbReference>
<dbReference type="GO" id="GO:0004888">
    <property type="term" value="F:transmembrane signaling receptor activity"/>
    <property type="evidence" value="ECO:0007669"/>
    <property type="project" value="TreeGrafter"/>
</dbReference>
<dbReference type="Pfam" id="PF17736">
    <property type="entry name" value="Ig_C17orf99"/>
    <property type="match status" value="1"/>
</dbReference>
<dbReference type="Pfam" id="PF13895">
    <property type="entry name" value="Ig_2"/>
    <property type="match status" value="1"/>
</dbReference>
<keyword evidence="5" id="KW-1133">Transmembrane helix</keyword>
<keyword evidence="5" id="KW-0812">Transmembrane</keyword>
<dbReference type="SMART" id="SM00408">
    <property type="entry name" value="IGc2"/>
    <property type="match status" value="2"/>
</dbReference>
<keyword evidence="2" id="KW-1015">Disulfide bond</keyword>
<dbReference type="GO" id="GO:0098742">
    <property type="term" value="P:cell-cell adhesion via plasma-membrane adhesion molecules"/>
    <property type="evidence" value="ECO:0007669"/>
    <property type="project" value="TreeGrafter"/>
</dbReference>
<dbReference type="InterPro" id="IPR003598">
    <property type="entry name" value="Ig_sub2"/>
</dbReference>
<keyword evidence="5" id="KW-0472">Membrane</keyword>
<dbReference type="PROSITE" id="PS50835">
    <property type="entry name" value="IG_LIKE"/>
    <property type="match status" value="3"/>
</dbReference>
<evidence type="ECO:0000256" key="2">
    <source>
        <dbReference type="ARBA" id="ARBA00023157"/>
    </source>
</evidence>
<dbReference type="InterPro" id="IPR036179">
    <property type="entry name" value="Ig-like_dom_sf"/>
</dbReference>
<dbReference type="InterPro" id="IPR040878">
    <property type="entry name" value="IL-40-like_Ig"/>
</dbReference>
<feature type="region of interest" description="Disordered" evidence="4">
    <location>
        <begin position="631"/>
        <end position="759"/>
    </location>
</feature>
<comment type="caution">
    <text evidence="8">The sequence shown here is derived from an EMBL/GenBank/DDBJ whole genome shotgun (WGS) entry which is preliminary data.</text>
</comment>
<evidence type="ECO:0000256" key="5">
    <source>
        <dbReference type="SAM" id="Phobius"/>
    </source>
</evidence>
<feature type="non-terminal residue" evidence="8">
    <location>
        <position position="759"/>
    </location>
</feature>
<dbReference type="InterPro" id="IPR007110">
    <property type="entry name" value="Ig-like_dom"/>
</dbReference>
<evidence type="ECO:0000256" key="4">
    <source>
        <dbReference type="SAM" id="MobiDB-lite"/>
    </source>
</evidence>
<dbReference type="Proteomes" id="UP000250572">
    <property type="component" value="Unassembled WGS sequence"/>
</dbReference>
<dbReference type="InterPro" id="IPR013783">
    <property type="entry name" value="Ig-like_fold"/>
</dbReference>
<keyword evidence="9" id="KW-1185">Reference proteome</keyword>
<feature type="signal peptide" evidence="6">
    <location>
        <begin position="1"/>
        <end position="27"/>
    </location>
</feature>
<feature type="domain" description="Ig-like" evidence="7">
    <location>
        <begin position="278"/>
        <end position="361"/>
    </location>
</feature>
<proteinExistence type="predicted"/>
<keyword evidence="3" id="KW-0325">Glycoprotein</keyword>
<feature type="non-terminal residue" evidence="8">
    <location>
        <position position="1"/>
    </location>
</feature>
<dbReference type="PANTHER" id="PTHR11481">
    <property type="entry name" value="IMMUNOGLOBULIN FC RECEPTOR"/>
    <property type="match status" value="1"/>
</dbReference>
<gene>
    <name evidence="8" type="ORF">CCH79_00013607</name>
</gene>
<organism evidence="8 9">
    <name type="scientific">Gambusia affinis</name>
    <name type="common">Western mosquitofish</name>
    <name type="synonym">Heterandria affinis</name>
    <dbReference type="NCBI Taxonomy" id="33528"/>
    <lineage>
        <taxon>Eukaryota</taxon>
        <taxon>Metazoa</taxon>
        <taxon>Chordata</taxon>
        <taxon>Craniata</taxon>
        <taxon>Vertebrata</taxon>
        <taxon>Euteleostomi</taxon>
        <taxon>Actinopterygii</taxon>
        <taxon>Neopterygii</taxon>
        <taxon>Teleostei</taxon>
        <taxon>Neoteleostei</taxon>
        <taxon>Acanthomorphata</taxon>
        <taxon>Ovalentaria</taxon>
        <taxon>Atherinomorphae</taxon>
        <taxon>Cyprinodontiformes</taxon>
        <taxon>Poeciliidae</taxon>
        <taxon>Poeciliinae</taxon>
        <taxon>Gambusia</taxon>
    </lineage>
</organism>
<dbReference type="SMART" id="SM00409">
    <property type="entry name" value="IG"/>
    <property type="match status" value="3"/>
</dbReference>
<dbReference type="Pfam" id="PF13927">
    <property type="entry name" value="Ig_3"/>
    <property type="match status" value="1"/>
</dbReference>
<keyword evidence="1 6" id="KW-0732">Signal</keyword>
<evidence type="ECO:0000313" key="8">
    <source>
        <dbReference type="EMBL" id="PWA33276.1"/>
    </source>
</evidence>